<keyword evidence="8" id="KW-1185">Reference proteome</keyword>
<dbReference type="OrthoDB" id="9806440at2"/>
<dbReference type="Pfam" id="PF01313">
    <property type="entry name" value="Bac_export_3"/>
    <property type="match status" value="1"/>
</dbReference>
<dbReference type="GO" id="GO:0005886">
    <property type="term" value="C:plasma membrane"/>
    <property type="evidence" value="ECO:0007669"/>
    <property type="project" value="UniProtKB-SubCell"/>
</dbReference>
<gene>
    <name evidence="7" type="primary">fliQ_1</name>
    <name evidence="7" type="ORF">Lgee_1022</name>
</gene>
<keyword evidence="7" id="KW-0969">Cilium</keyword>
<dbReference type="STRING" id="45065.Lgee_1022"/>
<name>A0A0W0TWR9_9GAMM</name>
<reference evidence="7 8" key="1">
    <citation type="submission" date="2015-11" db="EMBL/GenBank/DDBJ databases">
        <title>Genomic analysis of 38 Legionella species identifies large and diverse effector repertoires.</title>
        <authorList>
            <person name="Burstein D."/>
            <person name="Amaro F."/>
            <person name="Zusman T."/>
            <person name="Lifshitz Z."/>
            <person name="Cohen O."/>
            <person name="Gilbert J.A."/>
            <person name="Pupko T."/>
            <person name="Shuman H.A."/>
            <person name="Segal G."/>
        </authorList>
    </citation>
    <scope>NUCLEOTIDE SEQUENCE [LARGE SCALE GENOMIC DNA]</scope>
    <source>
        <strain evidence="7 8">ATCC 49504</strain>
    </source>
</reference>
<evidence type="ECO:0000313" key="8">
    <source>
        <dbReference type="Proteomes" id="UP000054785"/>
    </source>
</evidence>
<accession>A0A0W0TWR9</accession>
<dbReference type="EMBL" id="LNYC01000037">
    <property type="protein sequence ID" value="KTD00110.1"/>
    <property type="molecule type" value="Genomic_DNA"/>
</dbReference>
<sequence>MTELTILGAMQHMLLVTLFGVCVLTVPALIVGVIVSILQAATQINEMTMTFIPKLIVMFLLLFTLTPWLMHHLVNLTQGLFYNLPHYIR</sequence>
<comment type="subcellular location">
    <subcellularLocation>
        <location evidence="1">Cell membrane</location>
        <topology evidence="1">Multi-pass membrane protein</topology>
    </subcellularLocation>
</comment>
<keyword evidence="4" id="KW-0812">Transmembrane</keyword>
<dbReference type="GO" id="GO:0009306">
    <property type="term" value="P:protein secretion"/>
    <property type="evidence" value="ECO:0007669"/>
    <property type="project" value="InterPro"/>
</dbReference>
<proteinExistence type="inferred from homology"/>
<dbReference type="InterPro" id="IPR002191">
    <property type="entry name" value="Bac_export_3"/>
</dbReference>
<evidence type="ECO:0000256" key="5">
    <source>
        <dbReference type="ARBA" id="ARBA00022989"/>
    </source>
</evidence>
<organism evidence="7 8">
    <name type="scientific">Legionella geestiana</name>
    <dbReference type="NCBI Taxonomy" id="45065"/>
    <lineage>
        <taxon>Bacteria</taxon>
        <taxon>Pseudomonadati</taxon>
        <taxon>Pseudomonadota</taxon>
        <taxon>Gammaproteobacteria</taxon>
        <taxon>Legionellales</taxon>
        <taxon>Legionellaceae</taxon>
        <taxon>Legionella</taxon>
    </lineage>
</organism>
<evidence type="ECO:0000313" key="7">
    <source>
        <dbReference type="EMBL" id="KTD00110.1"/>
    </source>
</evidence>
<keyword evidence="7" id="KW-0966">Cell projection</keyword>
<dbReference type="PIRSF" id="PIRSF004669">
    <property type="entry name" value="FliQ"/>
    <property type="match status" value="1"/>
</dbReference>
<dbReference type="RefSeq" id="WP_028386879.1">
    <property type="nucleotide sequence ID" value="NZ_CAAAHN010000001.1"/>
</dbReference>
<keyword evidence="6" id="KW-0472">Membrane</keyword>
<evidence type="ECO:0000256" key="1">
    <source>
        <dbReference type="ARBA" id="ARBA00004651"/>
    </source>
</evidence>
<evidence type="ECO:0000256" key="4">
    <source>
        <dbReference type="ARBA" id="ARBA00022692"/>
    </source>
</evidence>
<dbReference type="PATRIC" id="fig|45065.4.peg.1094"/>
<dbReference type="Proteomes" id="UP000054785">
    <property type="component" value="Unassembled WGS sequence"/>
</dbReference>
<evidence type="ECO:0000256" key="2">
    <source>
        <dbReference type="ARBA" id="ARBA00006156"/>
    </source>
</evidence>
<evidence type="ECO:0000256" key="6">
    <source>
        <dbReference type="ARBA" id="ARBA00023136"/>
    </source>
</evidence>
<dbReference type="AlphaFoldDB" id="A0A0W0TWR9"/>
<comment type="similarity">
    <text evidence="2">Belongs to the FliQ/MopD/SpaQ family.</text>
</comment>
<dbReference type="PANTHER" id="PTHR34040:SF8">
    <property type="entry name" value="FLAGELLAR BIOSYNTHETIC PROTEIN FLIQ"/>
    <property type="match status" value="1"/>
</dbReference>
<protein>
    <submittedName>
        <fullName evidence="7">Flagellar biosynthetic protein FliQ</fullName>
    </submittedName>
</protein>
<comment type="caution">
    <text evidence="7">The sequence shown here is derived from an EMBL/GenBank/DDBJ whole genome shotgun (WGS) entry which is preliminary data.</text>
</comment>
<dbReference type="PRINTS" id="PR00952">
    <property type="entry name" value="TYPE3IMQPROT"/>
</dbReference>
<keyword evidence="7" id="KW-0282">Flagellum</keyword>
<dbReference type="PANTHER" id="PTHR34040">
    <property type="entry name" value="FLAGELLAR BIOSYNTHETIC PROTEIN FLIQ"/>
    <property type="match status" value="1"/>
</dbReference>
<keyword evidence="5" id="KW-1133">Transmembrane helix</keyword>
<keyword evidence="3" id="KW-1003">Cell membrane</keyword>
<evidence type="ECO:0000256" key="3">
    <source>
        <dbReference type="ARBA" id="ARBA00022475"/>
    </source>
</evidence>